<proteinExistence type="inferred from homology"/>
<dbReference type="EMBL" id="JBAMIC010000003">
    <property type="protein sequence ID" value="KAK7108991.1"/>
    <property type="molecule type" value="Genomic_DNA"/>
</dbReference>
<evidence type="ECO:0000256" key="4">
    <source>
        <dbReference type="ARBA" id="ARBA00022679"/>
    </source>
</evidence>
<evidence type="ECO:0000313" key="14">
    <source>
        <dbReference type="Proteomes" id="UP001374579"/>
    </source>
</evidence>
<dbReference type="Pfam" id="PF00696">
    <property type="entry name" value="AA_kinase"/>
    <property type="match status" value="1"/>
</dbReference>
<dbReference type="GO" id="GO:0005524">
    <property type="term" value="F:ATP binding"/>
    <property type="evidence" value="ECO:0007669"/>
    <property type="project" value="UniProtKB-KW"/>
</dbReference>
<dbReference type="InterPro" id="IPR001048">
    <property type="entry name" value="Asp/Glu/Uridylate_kinase"/>
</dbReference>
<dbReference type="PANTHER" id="PTHR43654:SF1">
    <property type="entry name" value="ISOPENTENYL PHOSPHATE KINASE"/>
    <property type="match status" value="1"/>
</dbReference>
<gene>
    <name evidence="13" type="ORF">V1264_013112</name>
</gene>
<reference evidence="13 14" key="1">
    <citation type="submission" date="2024-02" db="EMBL/GenBank/DDBJ databases">
        <title>Chromosome-scale genome assembly of the rough periwinkle Littorina saxatilis.</title>
        <authorList>
            <person name="De Jode A."/>
            <person name="Faria R."/>
            <person name="Formenti G."/>
            <person name="Sims Y."/>
            <person name="Smith T.P."/>
            <person name="Tracey A."/>
            <person name="Wood J.M.D."/>
            <person name="Zagrodzka Z.B."/>
            <person name="Johannesson K."/>
            <person name="Butlin R.K."/>
            <person name="Leder E.H."/>
        </authorList>
    </citation>
    <scope>NUCLEOTIDE SEQUENCE [LARGE SCALE GENOMIC DNA]</scope>
    <source>
        <strain evidence="13">Snail1</strain>
        <tissue evidence="13">Muscle</tissue>
    </source>
</reference>
<comment type="caution">
    <text evidence="13">The sequence shown here is derived from an EMBL/GenBank/DDBJ whole genome shotgun (WGS) entry which is preliminary data.</text>
</comment>
<feature type="site" description="Transition state stabilizer" evidence="11">
    <location>
        <position position="28"/>
    </location>
</feature>
<dbReference type="GO" id="GO:0016114">
    <property type="term" value="P:terpenoid biosynthetic process"/>
    <property type="evidence" value="ECO:0007669"/>
    <property type="project" value="TreeGrafter"/>
</dbReference>
<keyword evidence="4" id="KW-0808">Transferase</keyword>
<organism evidence="13 14">
    <name type="scientific">Littorina saxatilis</name>
    <dbReference type="NCBI Taxonomy" id="31220"/>
    <lineage>
        <taxon>Eukaryota</taxon>
        <taxon>Metazoa</taxon>
        <taxon>Spiralia</taxon>
        <taxon>Lophotrochozoa</taxon>
        <taxon>Mollusca</taxon>
        <taxon>Gastropoda</taxon>
        <taxon>Caenogastropoda</taxon>
        <taxon>Littorinimorpha</taxon>
        <taxon>Littorinoidea</taxon>
        <taxon>Littorinidae</taxon>
        <taxon>Littorina</taxon>
    </lineage>
</organism>
<keyword evidence="7 10" id="KW-0067">ATP-binding</keyword>
<protein>
    <recommendedName>
        <fullName evidence="3">Isopentenyl phosphate kinase</fullName>
        <ecNumber evidence="2">2.7.4.26</ecNumber>
    </recommendedName>
</protein>
<dbReference type="GO" id="GO:0005829">
    <property type="term" value="C:cytosol"/>
    <property type="evidence" value="ECO:0007669"/>
    <property type="project" value="TreeGrafter"/>
</dbReference>
<feature type="binding site" evidence="10">
    <location>
        <position position="187"/>
    </location>
    <ligand>
        <name>ATP</name>
        <dbReference type="ChEBI" id="CHEBI:30616"/>
    </ligand>
</feature>
<evidence type="ECO:0000259" key="12">
    <source>
        <dbReference type="Pfam" id="PF00696"/>
    </source>
</evidence>
<feature type="binding site" evidence="10">
    <location>
        <position position="63"/>
    </location>
    <ligand>
        <name>ATP</name>
        <dbReference type="ChEBI" id="CHEBI:30616"/>
    </ligand>
</feature>
<keyword evidence="6" id="KW-0418">Kinase</keyword>
<dbReference type="PANTHER" id="PTHR43654">
    <property type="entry name" value="GLUTAMATE 5-KINASE"/>
    <property type="match status" value="1"/>
</dbReference>
<dbReference type="InterPro" id="IPR024192">
    <property type="entry name" value="Fosfomycin_R_FomA-type"/>
</dbReference>
<feature type="binding site" evidence="10">
    <location>
        <position position="166"/>
    </location>
    <ligand>
        <name>substrate</name>
    </ligand>
</feature>
<evidence type="ECO:0000256" key="8">
    <source>
        <dbReference type="ARBA" id="ARBA00023229"/>
    </source>
</evidence>
<dbReference type="Proteomes" id="UP001374579">
    <property type="component" value="Unassembled WGS sequence"/>
</dbReference>
<accession>A0AAN9GI67</accession>
<feature type="binding site" evidence="10">
    <location>
        <position position="62"/>
    </location>
    <ligand>
        <name>substrate</name>
    </ligand>
</feature>
<evidence type="ECO:0000256" key="3">
    <source>
        <dbReference type="ARBA" id="ARBA00017267"/>
    </source>
</evidence>
<dbReference type="PRINTS" id="PR00474">
    <property type="entry name" value="GLU5KINASE"/>
</dbReference>
<evidence type="ECO:0000256" key="6">
    <source>
        <dbReference type="ARBA" id="ARBA00022777"/>
    </source>
</evidence>
<keyword evidence="5 10" id="KW-0547">Nucleotide-binding</keyword>
<feature type="domain" description="Aspartate/glutamate/uridylate kinase" evidence="12">
    <location>
        <begin position="15"/>
        <end position="255"/>
    </location>
</feature>
<dbReference type="GO" id="GO:0102043">
    <property type="term" value="F:isopentenyl phosphate kinase activity"/>
    <property type="evidence" value="ECO:0007669"/>
    <property type="project" value="UniProtKB-EC"/>
</dbReference>
<dbReference type="GO" id="GO:0016301">
    <property type="term" value="F:kinase activity"/>
    <property type="evidence" value="ECO:0007669"/>
    <property type="project" value="UniProtKB-KW"/>
</dbReference>
<feature type="binding site" evidence="10">
    <location>
        <position position="67"/>
    </location>
    <ligand>
        <name>substrate</name>
    </ligand>
</feature>
<dbReference type="NCBIfam" id="NF040647">
    <property type="entry name" value="IPPK_Arch"/>
    <property type="match status" value="1"/>
</dbReference>
<feature type="binding site" evidence="10">
    <location>
        <position position="235"/>
    </location>
    <ligand>
        <name>ATP</name>
        <dbReference type="ChEBI" id="CHEBI:30616"/>
    </ligand>
</feature>
<evidence type="ECO:0000256" key="11">
    <source>
        <dbReference type="PIRSR" id="PIRSR016496-2"/>
    </source>
</evidence>
<comment type="catalytic activity">
    <reaction evidence="9">
        <text>isopentenyl phosphate + ATP = isopentenyl diphosphate + ADP</text>
        <dbReference type="Rhea" id="RHEA:33963"/>
        <dbReference type="ChEBI" id="CHEBI:30616"/>
        <dbReference type="ChEBI" id="CHEBI:65078"/>
        <dbReference type="ChEBI" id="CHEBI:128769"/>
        <dbReference type="ChEBI" id="CHEBI:456216"/>
        <dbReference type="EC" id="2.7.4.26"/>
    </reaction>
</comment>
<sequence length="287" mass="30918">MSKSKGDNAADNTLTLVIKLGGAAITDKSVLETLRPDLLQQGAALIKRCHDEGQRIVVVHGAGSFGHHQAKLYKVNEGLGKDQNYQGFCLTRNSVTTLNKHVVECLTDLHLPAVACPAFPGWQTSKRAVNTWPRESISDVIQAGLIPVFHGDCVLDSEQGCCVLSGDTIIETLCSNFDVKRVVFLTDVQGVYDKPPHEEGAKLVKRVSLTSDGQACHSVIISTSSHDVTGGILTKLRSAQKIAALSSGHTKVFIAKIGSRDAKRLCLDKNVDVNDLEATEIVLNVNK</sequence>
<dbReference type="PIRSF" id="PIRSF016496">
    <property type="entry name" value="Kin_FomA"/>
    <property type="match status" value="1"/>
</dbReference>
<evidence type="ECO:0000256" key="10">
    <source>
        <dbReference type="PIRSR" id="PIRSR016496-1"/>
    </source>
</evidence>
<evidence type="ECO:0000313" key="13">
    <source>
        <dbReference type="EMBL" id="KAK7108991.1"/>
    </source>
</evidence>
<evidence type="ECO:0000256" key="2">
    <source>
        <dbReference type="ARBA" id="ARBA00012908"/>
    </source>
</evidence>
<feature type="binding site" evidence="10">
    <location>
        <position position="231"/>
    </location>
    <ligand>
        <name>ATP</name>
        <dbReference type="ChEBI" id="CHEBI:30616"/>
    </ligand>
</feature>
<name>A0AAN9GI67_9CAEN</name>
<dbReference type="SUPFAM" id="SSF53633">
    <property type="entry name" value="Carbamate kinase-like"/>
    <property type="match status" value="1"/>
</dbReference>
<evidence type="ECO:0000256" key="5">
    <source>
        <dbReference type="ARBA" id="ARBA00022741"/>
    </source>
</evidence>
<evidence type="ECO:0000256" key="7">
    <source>
        <dbReference type="ARBA" id="ARBA00022840"/>
    </source>
</evidence>
<evidence type="ECO:0000256" key="9">
    <source>
        <dbReference type="ARBA" id="ARBA00049063"/>
    </source>
</evidence>
<dbReference type="Gene3D" id="3.40.1160.10">
    <property type="entry name" value="Acetylglutamate kinase-like"/>
    <property type="match status" value="1"/>
</dbReference>
<dbReference type="InterPro" id="IPR036393">
    <property type="entry name" value="AceGlu_kinase-like_sf"/>
</dbReference>
<evidence type="ECO:0000256" key="1">
    <source>
        <dbReference type="ARBA" id="ARBA00010540"/>
    </source>
</evidence>
<dbReference type="EC" id="2.7.4.26" evidence="2"/>
<comment type="similarity">
    <text evidence="1">Belongs to the isopentenyl phosphate kinase family.</text>
</comment>
<dbReference type="AlphaFoldDB" id="A0AAN9GI67"/>
<keyword evidence="8" id="KW-0414">Isoprene biosynthesis</keyword>
<dbReference type="InterPro" id="IPR001057">
    <property type="entry name" value="Glu/AcGlu_kinase"/>
</dbReference>
<keyword evidence="14" id="KW-1185">Reference proteome</keyword>
<dbReference type="CDD" id="cd04241">
    <property type="entry name" value="AAK_FomA-like"/>
    <property type="match status" value="1"/>
</dbReference>